<dbReference type="EMBL" id="JAOPEN010000005">
    <property type="protein sequence ID" value="KAJ4857144.1"/>
    <property type="molecule type" value="Genomic_DNA"/>
</dbReference>
<name>A0A9W9B721_9HYPO</name>
<evidence type="ECO:0000313" key="3">
    <source>
        <dbReference type="EMBL" id="KAJ4857144.1"/>
    </source>
</evidence>
<evidence type="ECO:0000256" key="1">
    <source>
        <dbReference type="SAM" id="MobiDB-lite"/>
    </source>
</evidence>
<comment type="caution">
    <text evidence="3">The sequence shown here is derived from an EMBL/GenBank/DDBJ whole genome shotgun (WGS) entry which is preliminary data.</text>
</comment>
<dbReference type="PROSITE" id="PS51388">
    <property type="entry name" value="GED"/>
    <property type="match status" value="1"/>
</dbReference>
<evidence type="ECO:0000259" key="2">
    <source>
        <dbReference type="PROSITE" id="PS51388"/>
    </source>
</evidence>
<feature type="region of interest" description="Disordered" evidence="1">
    <location>
        <begin position="173"/>
        <end position="198"/>
    </location>
</feature>
<dbReference type="InterPro" id="IPR020850">
    <property type="entry name" value="GED_dom"/>
</dbReference>
<dbReference type="GeneID" id="80869939"/>
<reference evidence="3" key="1">
    <citation type="submission" date="2022-09" db="EMBL/GenBank/DDBJ databases">
        <title>Chromosome-level assembly of Trichoderma breve T069, a fungus used in development of biopesticide product.</title>
        <authorList>
            <person name="Lin R."/>
            <person name="Liu T."/>
        </authorList>
    </citation>
    <scope>NUCLEOTIDE SEQUENCE</scope>
    <source>
        <strain evidence="3">T069</strain>
    </source>
</reference>
<dbReference type="Proteomes" id="UP001140511">
    <property type="component" value="Unassembled WGS sequence"/>
</dbReference>
<protein>
    <recommendedName>
        <fullName evidence="2">GED domain-containing protein</fullName>
    </recommendedName>
</protein>
<feature type="domain" description="GED" evidence="2">
    <location>
        <begin position="200"/>
        <end position="288"/>
    </location>
</feature>
<proteinExistence type="predicted"/>
<dbReference type="RefSeq" id="XP_056026200.1">
    <property type="nucleotide sequence ID" value="XM_056175251.1"/>
</dbReference>
<dbReference type="AlphaFoldDB" id="A0A9W9B721"/>
<accession>A0A9W9B721</accession>
<gene>
    <name evidence="3" type="ORF">T069G_08041</name>
</gene>
<keyword evidence="4" id="KW-1185">Reference proteome</keyword>
<evidence type="ECO:0000313" key="4">
    <source>
        <dbReference type="Proteomes" id="UP001140511"/>
    </source>
</evidence>
<organism evidence="3 4">
    <name type="scientific">Trichoderma breve</name>
    <dbReference type="NCBI Taxonomy" id="2034170"/>
    <lineage>
        <taxon>Eukaryota</taxon>
        <taxon>Fungi</taxon>
        <taxon>Dikarya</taxon>
        <taxon>Ascomycota</taxon>
        <taxon>Pezizomycotina</taxon>
        <taxon>Sordariomycetes</taxon>
        <taxon>Hypocreomycetidae</taxon>
        <taxon>Hypocreales</taxon>
        <taxon>Hypocreaceae</taxon>
        <taxon>Trichoderma</taxon>
    </lineage>
</organism>
<sequence>MHDGLPPQGRSALYDGKIHFRIPNLGEEDLGRIVSNPYWCSKPQVGGMLEHIQEQYIKARGYEMGTFNAEMLLPCTFKEQGKKWPFIAYAHVSNAVLIVHHFIRQTLEECCPDVVVREELWAFLLYGHDGHDGLVKRYARAMEHVDFLLSVEFETRTITYDIRFEEKFNQLKLNEQKPGPEQGDDTEPEKQPKSSLEETGMTIHNALHAYYDLARSRFVDVVCQQAIDYYLLHANNGPLTVLSDNVVLNMMAEQLEIIAGEDLAVKEKRERLTKEIASLSQALKILRG</sequence>